<sequence>MKKRNKKSPSELTRILASSNERKKVLNAFFAKSSTSAIRKGPAILKMHHHFKPAITLSLDSKHRFYESLTPTLNNDLEKNIAWCLGLVDVHSKEIAYFINAEAKLEILILEQETNSALLILDEIDVMCGISTWSISLRASLLAFSGRVDEHQDLVSKYIKDDHQINFFKSVVLKLSERYSDSDMLSPEAKFFEQSVRRSFTGDILHFATYKFIKNTFNYDLDFASIFGFEKNTSIIDIFKCLLDFTLHSFISDMTDVEKSEAQKVVKHLCHKFNSAHINGLANIYGIKTNWEFEKSKFDILDYYTSGDYSGAINSIKDEESNKYNFTLFELSAKCSTRNSIAPYCDYQGKIFSSMVSLLVKNENFDKSVIWLEAQTFSFGMLPWFRELQLFLCCEAKLINGIRSKKLDQLRAALSSVNSPGKAFAIHETLESEYIEKLKISNESSLVYRLFEISRNYDKIESAFKQLSDVAPGRMKKFIAIQSFERHDYSSAVNLFSELINDNDVLIAQSAARNLADVYLAMHEYEKAAEVFVNTIIKNENLISIFDSRAICFECQDLINISKSATLPFLFSIHSRFVSDEFDPALSYSFEIYLNNNNAKLPLDLTTSKDSNTHYFLRYVCTPSAMKNYLEFSSASEIERYRVSICQYLIEQGDSIEDLSYEVKERTRKLVLRDAAKQIESSRIYADTSFMFSSSVSDIKTMYNRFSELRENDYSLAQDELTLDNMYRKFSGNKDIVNNMHLLHIQDLILNEKNGVFLKLIKRIRDEFTFGDKGLNGYLSTRIRHGHFPNAIRKCFSDNNLTIPKSSSLSNSRKQSYWSTHFESLSGPDVIAIEKLCSDFALKINQMIDEVNDKWFQIHTIDQEISGLSQITINDKAMFNFSVTSLETYSIQLSIGKGREYTEFAKVATQWLWSRTENSLKVIRERLADEFRDSICLLIDKFHTDILQVAAKDTAISEFNDAISRARTSLSATVETIASWFTRSHGVTLKSFDFDIPIEIARLSTSANVKIDISCHLQFQGVFLSYFVDFLYVIFENCVSKSGINKENLEINTSVKLDNDNFIVTIENDCKFVGDIILANAGLDIYREQYGKADYAIKAAQGEGQSGFFKVWKSLYKDMDLMHSIEFGYANNQTFRVQISVPMTELKKVIFYEDTSS</sequence>
<dbReference type="RefSeq" id="WP_226764141.1">
    <property type="nucleotide sequence ID" value="NZ_JAJAWG010000004.1"/>
</dbReference>
<protein>
    <recommendedName>
        <fullName evidence="3">Tetratricopeptide repeat protein</fullName>
    </recommendedName>
</protein>
<dbReference type="Proteomes" id="UP001198034">
    <property type="component" value="Unassembled WGS sequence"/>
</dbReference>
<dbReference type="SUPFAM" id="SSF48452">
    <property type="entry name" value="TPR-like"/>
    <property type="match status" value="1"/>
</dbReference>
<gene>
    <name evidence="1" type="ORF">LG219_08855</name>
</gene>
<dbReference type="Gene3D" id="1.25.40.10">
    <property type="entry name" value="Tetratricopeptide repeat domain"/>
    <property type="match status" value="1"/>
</dbReference>
<dbReference type="InterPro" id="IPR011990">
    <property type="entry name" value="TPR-like_helical_dom_sf"/>
</dbReference>
<reference evidence="1 2" key="1">
    <citation type="submission" date="2021-10" db="EMBL/GenBank/DDBJ databases">
        <authorList>
            <person name="Chen M."/>
        </authorList>
    </citation>
    <scope>NUCLEOTIDE SEQUENCE [LARGE SCALE GENOMIC DNA]</scope>
    <source>
        <strain evidence="1 2">H3-26</strain>
    </source>
</reference>
<evidence type="ECO:0008006" key="3">
    <source>
        <dbReference type="Google" id="ProtNLM"/>
    </source>
</evidence>
<accession>A0ABS8BLJ2</accession>
<evidence type="ECO:0000313" key="1">
    <source>
        <dbReference type="EMBL" id="MCB5196386.1"/>
    </source>
</evidence>
<proteinExistence type="predicted"/>
<name>A0ABS8BLJ2_9NEIS</name>
<organism evidence="1 2">
    <name type="scientific">Deefgea salmonis</name>
    <dbReference type="NCBI Taxonomy" id="2875502"/>
    <lineage>
        <taxon>Bacteria</taxon>
        <taxon>Pseudomonadati</taxon>
        <taxon>Pseudomonadota</taxon>
        <taxon>Betaproteobacteria</taxon>
        <taxon>Neisseriales</taxon>
        <taxon>Chitinibacteraceae</taxon>
        <taxon>Deefgea</taxon>
    </lineage>
</organism>
<evidence type="ECO:0000313" key="2">
    <source>
        <dbReference type="Proteomes" id="UP001198034"/>
    </source>
</evidence>
<keyword evidence="2" id="KW-1185">Reference proteome</keyword>
<comment type="caution">
    <text evidence="1">The sequence shown here is derived from an EMBL/GenBank/DDBJ whole genome shotgun (WGS) entry which is preliminary data.</text>
</comment>
<dbReference type="EMBL" id="JAJAWG010000004">
    <property type="protein sequence ID" value="MCB5196386.1"/>
    <property type="molecule type" value="Genomic_DNA"/>
</dbReference>